<evidence type="ECO:0000313" key="6">
    <source>
        <dbReference type="Proteomes" id="UP000673691"/>
    </source>
</evidence>
<dbReference type="PANTHER" id="PTHR12665">
    <property type="entry name" value="ORMDL PROTEINS"/>
    <property type="match status" value="1"/>
</dbReference>
<evidence type="ECO:0000256" key="4">
    <source>
        <dbReference type="ARBA" id="ARBA00023136"/>
    </source>
</evidence>
<keyword evidence="3" id="KW-1133">Transmembrane helix</keyword>
<evidence type="ECO:0000313" key="5">
    <source>
        <dbReference type="EMBL" id="KAG5461907.1"/>
    </source>
</evidence>
<dbReference type="InterPro" id="IPR007203">
    <property type="entry name" value="ORMDL"/>
</dbReference>
<proteinExistence type="predicted"/>
<comment type="subcellular location">
    <subcellularLocation>
        <location evidence="1">Membrane</location>
        <topology evidence="1">Multi-pass membrane protein</topology>
    </subcellularLocation>
</comment>
<accession>A0A8H7ZYW2</accession>
<dbReference type="OrthoDB" id="1932233at2759"/>
<comment type="caution">
    <text evidence="5">The sequence shown here is derived from an EMBL/GenBank/DDBJ whole genome shotgun (WGS) entry which is preliminary data.</text>
</comment>
<dbReference type="AlphaFoldDB" id="A0A8H7ZYW2"/>
<dbReference type="EMBL" id="JAEFCI010002934">
    <property type="protein sequence ID" value="KAG5461907.1"/>
    <property type="molecule type" value="Genomic_DNA"/>
</dbReference>
<organism evidence="5 6">
    <name type="scientific">Olpidium bornovanus</name>
    <dbReference type="NCBI Taxonomy" id="278681"/>
    <lineage>
        <taxon>Eukaryota</taxon>
        <taxon>Fungi</taxon>
        <taxon>Fungi incertae sedis</taxon>
        <taxon>Olpidiomycota</taxon>
        <taxon>Olpidiomycotina</taxon>
        <taxon>Olpidiomycetes</taxon>
        <taxon>Olpidiales</taxon>
        <taxon>Olpidiaceae</taxon>
        <taxon>Olpidium</taxon>
    </lineage>
</organism>
<reference evidence="5 6" key="1">
    <citation type="journal article" name="Sci. Rep.">
        <title>Genome-scale phylogenetic analyses confirm Olpidium as the closest living zoosporic fungus to the non-flagellated, terrestrial fungi.</title>
        <authorList>
            <person name="Chang Y."/>
            <person name="Rochon D."/>
            <person name="Sekimoto S."/>
            <person name="Wang Y."/>
            <person name="Chovatia M."/>
            <person name="Sandor L."/>
            <person name="Salamov A."/>
            <person name="Grigoriev I.V."/>
            <person name="Stajich J.E."/>
            <person name="Spatafora J.W."/>
        </authorList>
    </citation>
    <scope>NUCLEOTIDE SEQUENCE [LARGE SCALE GENOMIC DNA]</scope>
    <source>
        <strain evidence="5">S191</strain>
    </source>
</reference>
<dbReference type="Proteomes" id="UP000673691">
    <property type="component" value="Unassembled WGS sequence"/>
</dbReference>
<evidence type="ECO:0000256" key="2">
    <source>
        <dbReference type="ARBA" id="ARBA00022692"/>
    </source>
</evidence>
<dbReference type="Pfam" id="PF04061">
    <property type="entry name" value="ORMDL"/>
    <property type="match status" value="1"/>
</dbReference>
<dbReference type="GO" id="GO:0005789">
    <property type="term" value="C:endoplasmic reticulum membrane"/>
    <property type="evidence" value="ECO:0007669"/>
    <property type="project" value="InterPro"/>
</dbReference>
<keyword evidence="4" id="KW-0472">Membrane</keyword>
<evidence type="ECO:0000256" key="1">
    <source>
        <dbReference type="ARBA" id="ARBA00004141"/>
    </source>
</evidence>
<evidence type="ECO:0000256" key="3">
    <source>
        <dbReference type="ARBA" id="ARBA00022989"/>
    </source>
</evidence>
<gene>
    <name evidence="5" type="ORF">BJ554DRAFT_5830</name>
</gene>
<name>A0A8H7ZYW2_9FUNG</name>
<protein>
    <submittedName>
        <fullName evidence="5">ORMDL family</fullName>
    </submittedName>
</protein>
<keyword evidence="2" id="KW-0812">Transmembrane</keyword>
<keyword evidence="6" id="KW-1185">Reference proteome</keyword>
<sequence length="101" mass="11790">MLGSFFMFHWIRGVPFEFNQGAFDDLTLWEQIDHGVQFTPTRKFLTAFPILLFLLSTHYTNYDVPTFMINLTALVVVLIAKLPSMDRVRLFGINEQKYPAE</sequence>